<evidence type="ECO:0000256" key="5">
    <source>
        <dbReference type="ARBA" id="ARBA00022989"/>
    </source>
</evidence>
<keyword evidence="9" id="KW-1185">Reference proteome</keyword>
<keyword evidence="4 7" id="KW-0812">Transmembrane</keyword>
<evidence type="ECO:0000313" key="8">
    <source>
        <dbReference type="EMBL" id="SEM40184.1"/>
    </source>
</evidence>
<dbReference type="EMBL" id="FOAW01000036">
    <property type="protein sequence ID" value="SEM40184.1"/>
    <property type="molecule type" value="Genomic_DNA"/>
</dbReference>
<gene>
    <name evidence="8" type="ORF">SAMN05444583_13613</name>
</gene>
<dbReference type="GO" id="GO:0005886">
    <property type="term" value="C:plasma membrane"/>
    <property type="evidence" value="ECO:0007669"/>
    <property type="project" value="UniProtKB-SubCell"/>
</dbReference>
<comment type="subcellular location">
    <subcellularLocation>
        <location evidence="1">Cell membrane</location>
        <topology evidence="1">Multi-pass membrane protein</topology>
    </subcellularLocation>
</comment>
<evidence type="ECO:0000256" key="1">
    <source>
        <dbReference type="ARBA" id="ARBA00004651"/>
    </source>
</evidence>
<dbReference type="RefSeq" id="WP_072754224.1">
    <property type="nucleotide sequence ID" value="NZ_FOAW01000036.1"/>
</dbReference>
<evidence type="ECO:0000256" key="7">
    <source>
        <dbReference type="SAM" id="Phobius"/>
    </source>
</evidence>
<evidence type="ECO:0000256" key="6">
    <source>
        <dbReference type="ARBA" id="ARBA00023136"/>
    </source>
</evidence>
<dbReference type="Pfam" id="PF07681">
    <property type="entry name" value="DoxX"/>
    <property type="match status" value="1"/>
</dbReference>
<feature type="transmembrane region" description="Helical" evidence="7">
    <location>
        <begin position="9"/>
        <end position="27"/>
    </location>
</feature>
<feature type="transmembrane region" description="Helical" evidence="7">
    <location>
        <begin position="107"/>
        <end position="128"/>
    </location>
</feature>
<accession>A0A1H7Y2U0</accession>
<protein>
    <submittedName>
        <fullName evidence="8">Putative oxidoreductase</fullName>
    </submittedName>
</protein>
<name>A0A1H7Y2U0_9NOCA</name>
<organism evidence="8 9">
    <name type="scientific">Rhodococcus maanshanensis</name>
    <dbReference type="NCBI Taxonomy" id="183556"/>
    <lineage>
        <taxon>Bacteria</taxon>
        <taxon>Bacillati</taxon>
        <taxon>Actinomycetota</taxon>
        <taxon>Actinomycetes</taxon>
        <taxon>Mycobacteriales</taxon>
        <taxon>Nocardiaceae</taxon>
        <taxon>Rhodococcus</taxon>
    </lineage>
</organism>
<dbReference type="PANTHER" id="PTHR33452">
    <property type="entry name" value="OXIDOREDUCTASE CATD-RELATED"/>
    <property type="match status" value="1"/>
</dbReference>
<feature type="transmembrane region" description="Helical" evidence="7">
    <location>
        <begin position="76"/>
        <end position="95"/>
    </location>
</feature>
<dbReference type="OrthoDB" id="1122432at2"/>
<proteinExistence type="inferred from homology"/>
<reference evidence="9" key="1">
    <citation type="submission" date="2016-10" db="EMBL/GenBank/DDBJ databases">
        <authorList>
            <person name="Varghese N."/>
            <person name="Submissions S."/>
        </authorList>
    </citation>
    <scope>NUCLEOTIDE SEQUENCE [LARGE SCALE GENOMIC DNA]</scope>
    <source>
        <strain evidence="9">DSM 44675</strain>
    </source>
</reference>
<sequence>MKSAAFRDLAILIARVGIGVIFVAHGWQKFFTMGIDKTQVAFEGMGAPVPDISAIVAATIELVGGFALIAGVATPIAGILLFLNMVGAFAIVHWDKGIFVSEGGYELVLALGVGSLLIAATGAGRFSVDGILGGRSSARSRA</sequence>
<dbReference type="PANTHER" id="PTHR33452:SF1">
    <property type="entry name" value="INNER MEMBRANE PROTEIN YPHA-RELATED"/>
    <property type="match status" value="1"/>
</dbReference>
<evidence type="ECO:0000256" key="2">
    <source>
        <dbReference type="ARBA" id="ARBA00006679"/>
    </source>
</evidence>
<keyword evidence="6 7" id="KW-0472">Membrane</keyword>
<dbReference type="InterPro" id="IPR032808">
    <property type="entry name" value="DoxX"/>
</dbReference>
<evidence type="ECO:0000256" key="4">
    <source>
        <dbReference type="ARBA" id="ARBA00022692"/>
    </source>
</evidence>
<feature type="transmembrane region" description="Helical" evidence="7">
    <location>
        <begin position="47"/>
        <end position="69"/>
    </location>
</feature>
<dbReference type="InterPro" id="IPR051907">
    <property type="entry name" value="DoxX-like_oxidoreductase"/>
</dbReference>
<comment type="similarity">
    <text evidence="2">Belongs to the DoxX family.</text>
</comment>
<keyword evidence="3" id="KW-1003">Cell membrane</keyword>
<evidence type="ECO:0000256" key="3">
    <source>
        <dbReference type="ARBA" id="ARBA00022475"/>
    </source>
</evidence>
<dbReference type="AlphaFoldDB" id="A0A1H7Y2U0"/>
<evidence type="ECO:0000313" key="9">
    <source>
        <dbReference type="Proteomes" id="UP000198677"/>
    </source>
</evidence>
<keyword evidence="5 7" id="KW-1133">Transmembrane helix</keyword>
<dbReference type="Proteomes" id="UP000198677">
    <property type="component" value="Unassembled WGS sequence"/>
</dbReference>